<dbReference type="EMBL" id="QCXX01000003">
    <property type="protein sequence ID" value="PUV24135.1"/>
    <property type="molecule type" value="Genomic_DNA"/>
</dbReference>
<accession>A0A363NTI4</accession>
<reference evidence="1 2" key="1">
    <citation type="submission" date="2018-04" db="EMBL/GenBank/DDBJ databases">
        <title>Sphingobacterium sp. M46 Genome.</title>
        <authorList>
            <person name="Cheng J."/>
            <person name="Li Y."/>
        </authorList>
    </citation>
    <scope>NUCLEOTIDE SEQUENCE [LARGE SCALE GENOMIC DNA]</scope>
    <source>
        <strain evidence="1 2">M46</strain>
    </source>
</reference>
<comment type="caution">
    <text evidence="1">The sequence shown here is derived from an EMBL/GenBank/DDBJ whole genome shotgun (WGS) entry which is preliminary data.</text>
</comment>
<organism evidence="1 2">
    <name type="scientific">Sphingobacterium athyrii</name>
    <dbReference type="NCBI Taxonomy" id="2152717"/>
    <lineage>
        <taxon>Bacteria</taxon>
        <taxon>Pseudomonadati</taxon>
        <taxon>Bacteroidota</taxon>
        <taxon>Sphingobacteriia</taxon>
        <taxon>Sphingobacteriales</taxon>
        <taxon>Sphingobacteriaceae</taxon>
        <taxon>Sphingobacterium</taxon>
    </lineage>
</organism>
<dbReference type="RefSeq" id="WP_108634063.1">
    <property type="nucleotide sequence ID" value="NZ_QCXX01000003.1"/>
</dbReference>
<name>A0A363NTI4_9SPHI</name>
<proteinExistence type="predicted"/>
<gene>
    <name evidence="1" type="ORF">DCO56_12250</name>
</gene>
<evidence type="ECO:0000313" key="1">
    <source>
        <dbReference type="EMBL" id="PUV24135.1"/>
    </source>
</evidence>
<sequence length="297" mass="34620">MKRFPDFDLLPYQPISVEEVIAIFFSLKDEVPSIVKTLGARSFNESIFRRDINFVRELDDLSYLIHYDLSLSSQDPKPLAANDLIQSEQFIARISRDKKIAPDTDNNEQTVLYILTKIVTEISFFWNMVDVHQMKVAILDEDIYKALFPVFLDQDRIALGKDLREYHLLDIPSFSMNFDLAIFYRAVFRALKRIGYEFEFRSNDCAAILEHIRECKDLQQRMEAGEDCQALYESEMAELREILDSFKISDIDPLDEEAFCAALSEALPKTELAPYFDVYGKYPYKYPLRASDYKPIS</sequence>
<dbReference type="AlphaFoldDB" id="A0A363NTI4"/>
<protein>
    <submittedName>
        <fullName evidence="1">Uncharacterized protein</fullName>
    </submittedName>
</protein>
<dbReference type="Proteomes" id="UP000250831">
    <property type="component" value="Unassembled WGS sequence"/>
</dbReference>
<evidence type="ECO:0000313" key="2">
    <source>
        <dbReference type="Proteomes" id="UP000250831"/>
    </source>
</evidence>
<keyword evidence="2" id="KW-1185">Reference proteome</keyword>